<dbReference type="AlphaFoldDB" id="A0A0R3N2B0"/>
<accession>A0A0R3N2B0</accession>
<dbReference type="EMBL" id="LLYB01000046">
    <property type="protein sequence ID" value="KRR26466.1"/>
    <property type="molecule type" value="Genomic_DNA"/>
</dbReference>
<evidence type="ECO:0000313" key="2">
    <source>
        <dbReference type="Proteomes" id="UP000051660"/>
    </source>
</evidence>
<comment type="caution">
    <text evidence="1">The sequence shown here is derived from an EMBL/GenBank/DDBJ whole genome shotgun (WGS) entry which is preliminary data.</text>
</comment>
<gene>
    <name evidence="1" type="ORF">CQ14_02985</name>
</gene>
<proteinExistence type="predicted"/>
<organism evidence="1 2">
    <name type="scientific">Bradyrhizobium lablabi</name>
    <dbReference type="NCBI Taxonomy" id="722472"/>
    <lineage>
        <taxon>Bacteria</taxon>
        <taxon>Pseudomonadati</taxon>
        <taxon>Pseudomonadota</taxon>
        <taxon>Alphaproteobacteria</taxon>
        <taxon>Hyphomicrobiales</taxon>
        <taxon>Nitrobacteraceae</taxon>
        <taxon>Bradyrhizobium</taxon>
    </lineage>
</organism>
<sequence length="67" mass="7926">MSGVCGGARWVSVVRLENYRYADSVGMCSELFSREDVRKRVERELCLENSQTRTHWFWHILYGTKIL</sequence>
<reference evidence="1 2" key="1">
    <citation type="submission" date="2014-03" db="EMBL/GenBank/DDBJ databases">
        <title>Bradyrhizobium valentinum sp. nov., isolated from effective nodules of Lupinus mariae-josephae, a lupine endemic of basic-lime soils in Eastern Spain.</title>
        <authorList>
            <person name="Duran D."/>
            <person name="Rey L."/>
            <person name="Navarro A."/>
            <person name="Busquets A."/>
            <person name="Imperial J."/>
            <person name="Ruiz-Argueso T."/>
        </authorList>
    </citation>
    <scope>NUCLEOTIDE SEQUENCE [LARGE SCALE GENOMIC DNA]</scope>
    <source>
        <strain evidence="1 2">CCBAU 23086</strain>
    </source>
</reference>
<protein>
    <submittedName>
        <fullName evidence="1">Uncharacterized protein</fullName>
    </submittedName>
</protein>
<name>A0A0R3N2B0_9BRAD</name>
<evidence type="ECO:0000313" key="1">
    <source>
        <dbReference type="EMBL" id="KRR26466.1"/>
    </source>
</evidence>
<dbReference type="Proteomes" id="UP000051660">
    <property type="component" value="Unassembled WGS sequence"/>
</dbReference>